<evidence type="ECO:0000313" key="3">
    <source>
        <dbReference type="Proteomes" id="UP000198672"/>
    </source>
</evidence>
<evidence type="ECO:0000313" key="1">
    <source>
        <dbReference type="EMBL" id="SDX84330.1"/>
    </source>
</evidence>
<sequence length="29" mass="3371">RWEKRDDTYLAMIHLALGIITWRATGLLG</sequence>
<dbReference type="STRING" id="61595.SAMN05421644_11555"/>
<organism evidence="1 3">
    <name type="scientific">Allochromatium warmingii</name>
    <name type="common">Chromatium warmingii</name>
    <dbReference type="NCBI Taxonomy" id="61595"/>
    <lineage>
        <taxon>Bacteria</taxon>
        <taxon>Pseudomonadati</taxon>
        <taxon>Pseudomonadota</taxon>
        <taxon>Gammaproteobacteria</taxon>
        <taxon>Chromatiales</taxon>
        <taxon>Chromatiaceae</taxon>
        <taxon>Allochromatium</taxon>
    </lineage>
</organism>
<dbReference type="EMBL" id="FNOW01000031">
    <property type="protein sequence ID" value="SDY12358.1"/>
    <property type="molecule type" value="Genomic_DNA"/>
</dbReference>
<keyword evidence="3" id="KW-1185">Reference proteome</keyword>
<accession>A0A1H3F0C8</accession>
<reference evidence="1" key="1">
    <citation type="submission" date="2016-10" db="EMBL/GenBank/DDBJ databases">
        <authorList>
            <person name="de Groot N.N."/>
        </authorList>
    </citation>
    <scope>NUCLEOTIDE SEQUENCE [LARGE SCALE GENOMIC DNA]</scope>
    <source>
        <strain evidence="1">DSM 173</strain>
    </source>
</reference>
<proteinExistence type="predicted"/>
<dbReference type="Proteomes" id="UP000198672">
    <property type="component" value="Unassembled WGS sequence"/>
</dbReference>
<dbReference type="AlphaFoldDB" id="A0A1H3F0C8"/>
<feature type="non-terminal residue" evidence="1">
    <location>
        <position position="1"/>
    </location>
</feature>
<evidence type="ECO:0008006" key="4">
    <source>
        <dbReference type="Google" id="ProtNLM"/>
    </source>
</evidence>
<reference evidence="3" key="2">
    <citation type="submission" date="2016-10" db="EMBL/GenBank/DDBJ databases">
        <authorList>
            <person name="Varghese N."/>
            <person name="Submissions S."/>
        </authorList>
    </citation>
    <scope>NUCLEOTIDE SEQUENCE [LARGE SCALE GENOMIC DNA]</scope>
    <source>
        <strain evidence="3">DSM 173</strain>
    </source>
</reference>
<evidence type="ECO:0000313" key="2">
    <source>
        <dbReference type="EMBL" id="SDY12358.1"/>
    </source>
</evidence>
<protein>
    <recommendedName>
        <fullName evidence="4">IS5/IS1182 family transposase</fullName>
    </recommendedName>
</protein>
<dbReference type="EMBL" id="FNOW01000015">
    <property type="protein sequence ID" value="SDX84330.1"/>
    <property type="molecule type" value="Genomic_DNA"/>
</dbReference>
<name>A0A1H3F0C8_ALLWA</name>
<gene>
    <name evidence="1" type="ORF">SAMN05421644_11555</name>
    <name evidence="2" type="ORF">SAMN05421644_13126</name>
</gene>